<reference evidence="2" key="1">
    <citation type="submission" date="2016-11" db="UniProtKB">
        <authorList>
            <consortium name="WormBaseParasite"/>
        </authorList>
    </citation>
    <scope>IDENTIFICATION</scope>
</reference>
<evidence type="ECO:0000313" key="2">
    <source>
        <dbReference type="WBParaSite" id="L893_g11645.t1"/>
    </source>
</evidence>
<keyword evidence="1" id="KW-1185">Reference proteome</keyword>
<accession>A0A1I7Y119</accession>
<name>A0A1I7Y119_9BILA</name>
<organism evidence="1 2">
    <name type="scientific">Steinernema glaseri</name>
    <dbReference type="NCBI Taxonomy" id="37863"/>
    <lineage>
        <taxon>Eukaryota</taxon>
        <taxon>Metazoa</taxon>
        <taxon>Ecdysozoa</taxon>
        <taxon>Nematoda</taxon>
        <taxon>Chromadorea</taxon>
        <taxon>Rhabditida</taxon>
        <taxon>Tylenchina</taxon>
        <taxon>Panagrolaimomorpha</taxon>
        <taxon>Strongyloidoidea</taxon>
        <taxon>Steinernematidae</taxon>
        <taxon>Steinernema</taxon>
    </lineage>
</organism>
<proteinExistence type="predicted"/>
<protein>
    <submittedName>
        <fullName evidence="2">Transposase</fullName>
    </submittedName>
</protein>
<dbReference type="Proteomes" id="UP000095287">
    <property type="component" value="Unplaced"/>
</dbReference>
<sequence length="74" mass="7754">MFDQHRVAATTGEQQLPVHQAVHLLTNGQGELVWPGQALACLHLGGAQAVGEQRPVGRATGLPTLHANQAQAAQ</sequence>
<dbReference type="AlphaFoldDB" id="A0A1I7Y119"/>
<evidence type="ECO:0000313" key="1">
    <source>
        <dbReference type="Proteomes" id="UP000095287"/>
    </source>
</evidence>
<dbReference type="WBParaSite" id="L893_g11645.t1">
    <property type="protein sequence ID" value="L893_g11645.t1"/>
    <property type="gene ID" value="L893_g11645"/>
</dbReference>